<dbReference type="InterPro" id="IPR035906">
    <property type="entry name" value="MetI-like_sf"/>
</dbReference>
<comment type="subcellular location">
    <subcellularLocation>
        <location evidence="1 7">Cell membrane</location>
        <topology evidence="1 7">Multi-pass membrane protein</topology>
    </subcellularLocation>
</comment>
<feature type="transmembrane region" description="Helical" evidence="7">
    <location>
        <begin position="269"/>
        <end position="290"/>
    </location>
</feature>
<dbReference type="CDD" id="cd06261">
    <property type="entry name" value="TM_PBP2"/>
    <property type="match status" value="1"/>
</dbReference>
<dbReference type="EMBL" id="DVMV01000010">
    <property type="protein sequence ID" value="HIU44917.1"/>
    <property type="molecule type" value="Genomic_DNA"/>
</dbReference>
<evidence type="ECO:0000259" key="8">
    <source>
        <dbReference type="PROSITE" id="PS50928"/>
    </source>
</evidence>
<comment type="caution">
    <text evidence="9">The sequence shown here is derived from an EMBL/GenBank/DDBJ whole genome shotgun (WGS) entry which is preliminary data.</text>
</comment>
<dbReference type="GO" id="GO:0005886">
    <property type="term" value="C:plasma membrane"/>
    <property type="evidence" value="ECO:0007669"/>
    <property type="project" value="UniProtKB-SubCell"/>
</dbReference>
<dbReference type="InterPro" id="IPR000515">
    <property type="entry name" value="MetI-like"/>
</dbReference>
<feature type="transmembrane region" description="Helical" evidence="7">
    <location>
        <begin position="166"/>
        <end position="187"/>
    </location>
</feature>
<dbReference type="GO" id="GO:0055085">
    <property type="term" value="P:transmembrane transport"/>
    <property type="evidence" value="ECO:0007669"/>
    <property type="project" value="InterPro"/>
</dbReference>
<dbReference type="Pfam" id="PF00528">
    <property type="entry name" value="BPD_transp_1"/>
    <property type="match status" value="1"/>
</dbReference>
<keyword evidence="2 7" id="KW-0813">Transport</keyword>
<proteinExistence type="inferred from homology"/>
<reference evidence="9" key="2">
    <citation type="journal article" date="2021" name="PeerJ">
        <title>Extensive microbial diversity within the chicken gut microbiome revealed by metagenomics and culture.</title>
        <authorList>
            <person name="Gilroy R."/>
            <person name="Ravi A."/>
            <person name="Getino M."/>
            <person name="Pursley I."/>
            <person name="Horton D.L."/>
            <person name="Alikhan N.F."/>
            <person name="Baker D."/>
            <person name="Gharbi K."/>
            <person name="Hall N."/>
            <person name="Watson M."/>
            <person name="Adriaenssens E.M."/>
            <person name="Foster-Nyarko E."/>
            <person name="Jarju S."/>
            <person name="Secka A."/>
            <person name="Antonio M."/>
            <person name="Oren A."/>
            <person name="Chaudhuri R.R."/>
            <person name="La Ragione R."/>
            <person name="Hildebrand F."/>
            <person name="Pallen M.J."/>
        </authorList>
    </citation>
    <scope>NUCLEOTIDE SEQUENCE</scope>
    <source>
        <strain evidence="9">ChiGjej1B1-22543</strain>
    </source>
</reference>
<evidence type="ECO:0000313" key="9">
    <source>
        <dbReference type="EMBL" id="HIU44917.1"/>
    </source>
</evidence>
<dbReference type="AlphaFoldDB" id="A0A9D1S2Z3"/>
<feature type="transmembrane region" description="Helical" evidence="7">
    <location>
        <begin position="12"/>
        <end position="30"/>
    </location>
</feature>
<evidence type="ECO:0000256" key="1">
    <source>
        <dbReference type="ARBA" id="ARBA00004651"/>
    </source>
</evidence>
<dbReference type="SUPFAM" id="SSF161098">
    <property type="entry name" value="MetI-like"/>
    <property type="match status" value="1"/>
</dbReference>
<evidence type="ECO:0000313" key="10">
    <source>
        <dbReference type="Proteomes" id="UP000824070"/>
    </source>
</evidence>
<protein>
    <submittedName>
        <fullName evidence="9">ABC transporter permease</fullName>
    </submittedName>
</protein>
<evidence type="ECO:0000256" key="7">
    <source>
        <dbReference type="RuleBase" id="RU363032"/>
    </source>
</evidence>
<evidence type="ECO:0000256" key="3">
    <source>
        <dbReference type="ARBA" id="ARBA00022475"/>
    </source>
</evidence>
<keyword evidence="6 7" id="KW-0472">Membrane</keyword>
<keyword evidence="5 7" id="KW-1133">Transmembrane helix</keyword>
<feature type="transmembrane region" description="Helical" evidence="7">
    <location>
        <begin position="133"/>
        <end position="154"/>
    </location>
</feature>
<evidence type="ECO:0000256" key="5">
    <source>
        <dbReference type="ARBA" id="ARBA00022989"/>
    </source>
</evidence>
<dbReference type="Proteomes" id="UP000824070">
    <property type="component" value="Unassembled WGS sequence"/>
</dbReference>
<evidence type="ECO:0000256" key="2">
    <source>
        <dbReference type="ARBA" id="ARBA00022448"/>
    </source>
</evidence>
<keyword evidence="4 7" id="KW-0812">Transmembrane</keyword>
<organism evidence="9 10">
    <name type="scientific">Candidatus Alloenteromonas pullicola</name>
    <dbReference type="NCBI Taxonomy" id="2840784"/>
    <lineage>
        <taxon>Bacteria</taxon>
        <taxon>Bacillati</taxon>
        <taxon>Bacillota</taxon>
        <taxon>Bacillota incertae sedis</taxon>
        <taxon>Candidatus Alloenteromonas</taxon>
    </lineage>
</organism>
<dbReference type="Gene3D" id="1.10.3720.10">
    <property type="entry name" value="MetI-like"/>
    <property type="match status" value="1"/>
</dbReference>
<dbReference type="PANTHER" id="PTHR30465">
    <property type="entry name" value="INNER MEMBRANE ABC TRANSPORTER"/>
    <property type="match status" value="1"/>
</dbReference>
<feature type="domain" description="ABC transmembrane type-1" evidence="8">
    <location>
        <begin position="127"/>
        <end position="333"/>
    </location>
</feature>
<keyword evidence="3" id="KW-1003">Cell membrane</keyword>
<evidence type="ECO:0000256" key="4">
    <source>
        <dbReference type="ARBA" id="ARBA00022692"/>
    </source>
</evidence>
<dbReference type="PANTHER" id="PTHR30465:SF74">
    <property type="entry name" value="OLIGOPEPTIDE TRANSPORT SYSTEM PERMEASE PROTEIN OPPB"/>
    <property type="match status" value="1"/>
</dbReference>
<accession>A0A9D1S2Z3</accession>
<sequence>MKESTKYVIERILFIFLTAFIILSITYILLQCLPLEPNAMNFNEEFRFWQQQVTLGFYYEVKDINQIAAGKYEQMVTVNGQNYYFAPYPILYRYYVFLKNVFLHWDWGRSTSVGLNQNAMSIIMMRLPASMKLNIISIIISVPLGLGLGIWAALKKNTATDAAISTIIMIFISVPSFVLISFLLLAFKQIPGFPIRWPSQANAAADPLLAVEAYIIPVLSLSFGSICSFARYTRAELCEVMSSEFLLLARTKGLTRAQSVTRHALRNSLVPIVPMIIAQFISILSGSMVLEQIYGIPGIGSLFVTALTGKDYPVIMVDMAVYTLIGLFATLVIDLSYGIVDPRIRMGAKK</sequence>
<evidence type="ECO:0000256" key="6">
    <source>
        <dbReference type="ARBA" id="ARBA00023136"/>
    </source>
</evidence>
<comment type="similarity">
    <text evidence="7">Belongs to the binding-protein-dependent transport system permease family.</text>
</comment>
<gene>
    <name evidence="9" type="ORF">IAC52_01310</name>
</gene>
<feature type="transmembrane region" description="Helical" evidence="7">
    <location>
        <begin position="319"/>
        <end position="340"/>
    </location>
</feature>
<reference evidence="9" key="1">
    <citation type="submission" date="2020-10" db="EMBL/GenBank/DDBJ databases">
        <authorList>
            <person name="Gilroy R."/>
        </authorList>
    </citation>
    <scope>NUCLEOTIDE SEQUENCE</scope>
    <source>
        <strain evidence="9">ChiGjej1B1-22543</strain>
    </source>
</reference>
<name>A0A9D1S2Z3_9FIRM</name>
<dbReference type="PROSITE" id="PS50928">
    <property type="entry name" value="ABC_TM1"/>
    <property type="match status" value="1"/>
</dbReference>